<evidence type="ECO:0000313" key="3">
    <source>
        <dbReference type="EMBL" id="PMD60060.1"/>
    </source>
</evidence>
<dbReference type="GeneID" id="36591136"/>
<evidence type="ECO:0000256" key="2">
    <source>
        <dbReference type="SAM" id="SignalP"/>
    </source>
</evidence>
<proteinExistence type="predicted"/>
<organism evidence="3 4">
    <name type="scientific">Hyaloscypha bicolor E</name>
    <dbReference type="NCBI Taxonomy" id="1095630"/>
    <lineage>
        <taxon>Eukaryota</taxon>
        <taxon>Fungi</taxon>
        <taxon>Dikarya</taxon>
        <taxon>Ascomycota</taxon>
        <taxon>Pezizomycotina</taxon>
        <taxon>Leotiomycetes</taxon>
        <taxon>Helotiales</taxon>
        <taxon>Hyaloscyphaceae</taxon>
        <taxon>Hyaloscypha</taxon>
        <taxon>Hyaloscypha bicolor</taxon>
    </lineage>
</organism>
<evidence type="ECO:0000313" key="4">
    <source>
        <dbReference type="Proteomes" id="UP000235371"/>
    </source>
</evidence>
<feature type="signal peptide" evidence="2">
    <location>
        <begin position="1"/>
        <end position="29"/>
    </location>
</feature>
<feature type="chain" id="PRO_5014471247" description="Secreted protein" evidence="2">
    <location>
        <begin position="30"/>
        <end position="114"/>
    </location>
</feature>
<name>A0A2J6TAK0_9HELO</name>
<feature type="region of interest" description="Disordered" evidence="1">
    <location>
        <begin position="86"/>
        <end position="114"/>
    </location>
</feature>
<evidence type="ECO:0000256" key="1">
    <source>
        <dbReference type="SAM" id="MobiDB-lite"/>
    </source>
</evidence>
<protein>
    <recommendedName>
        <fullName evidence="5">Secreted protein</fullName>
    </recommendedName>
</protein>
<dbReference type="Proteomes" id="UP000235371">
    <property type="component" value="Unassembled WGS sequence"/>
</dbReference>
<accession>A0A2J6TAK0</accession>
<feature type="compositionally biased region" description="Polar residues" evidence="1">
    <location>
        <begin position="92"/>
        <end position="106"/>
    </location>
</feature>
<sequence>MPWHGRRLLSSCCMPLLLLPACTLQYALEVVPQATKYRALHHHDGGAQWGTIQRSTFFRQFRALGKGKRRLDPALTLARQTVGWGCGGTGKKTAQQKSAKPNTDPSPQFRDVGL</sequence>
<gene>
    <name evidence="3" type="ORF">K444DRAFT_629495</name>
</gene>
<dbReference type="EMBL" id="KZ613791">
    <property type="protein sequence ID" value="PMD60060.1"/>
    <property type="molecule type" value="Genomic_DNA"/>
</dbReference>
<dbReference type="InParanoid" id="A0A2J6TAK0"/>
<keyword evidence="2" id="KW-0732">Signal</keyword>
<dbReference type="RefSeq" id="XP_024736964.1">
    <property type="nucleotide sequence ID" value="XM_024883059.1"/>
</dbReference>
<dbReference type="AlphaFoldDB" id="A0A2J6TAK0"/>
<evidence type="ECO:0008006" key="5">
    <source>
        <dbReference type="Google" id="ProtNLM"/>
    </source>
</evidence>
<keyword evidence="4" id="KW-1185">Reference proteome</keyword>
<reference evidence="3 4" key="1">
    <citation type="submission" date="2016-04" db="EMBL/GenBank/DDBJ databases">
        <title>A degradative enzymes factory behind the ericoid mycorrhizal symbiosis.</title>
        <authorList>
            <consortium name="DOE Joint Genome Institute"/>
            <person name="Martino E."/>
            <person name="Morin E."/>
            <person name="Grelet G."/>
            <person name="Kuo A."/>
            <person name="Kohler A."/>
            <person name="Daghino S."/>
            <person name="Barry K."/>
            <person name="Choi C."/>
            <person name="Cichocki N."/>
            <person name="Clum A."/>
            <person name="Copeland A."/>
            <person name="Hainaut M."/>
            <person name="Haridas S."/>
            <person name="Labutti K."/>
            <person name="Lindquist E."/>
            <person name="Lipzen A."/>
            <person name="Khouja H.-R."/>
            <person name="Murat C."/>
            <person name="Ohm R."/>
            <person name="Olson A."/>
            <person name="Spatafora J."/>
            <person name="Veneault-Fourrey C."/>
            <person name="Henrissat B."/>
            <person name="Grigoriev I."/>
            <person name="Martin F."/>
            <person name="Perotto S."/>
        </authorList>
    </citation>
    <scope>NUCLEOTIDE SEQUENCE [LARGE SCALE GENOMIC DNA]</scope>
    <source>
        <strain evidence="3 4">E</strain>
    </source>
</reference>